<organism evidence="1 2">
    <name type="scientific">Telmatocola sphagniphila</name>
    <dbReference type="NCBI Taxonomy" id="1123043"/>
    <lineage>
        <taxon>Bacteria</taxon>
        <taxon>Pseudomonadati</taxon>
        <taxon>Planctomycetota</taxon>
        <taxon>Planctomycetia</taxon>
        <taxon>Gemmatales</taxon>
        <taxon>Gemmataceae</taxon>
    </lineage>
</organism>
<reference evidence="1" key="1">
    <citation type="submission" date="2021-05" db="EMBL/GenBank/DDBJ databases">
        <title>Complete genome sequence of the cellulolytic planctomycete Telmatocola sphagniphila SP2T and characterization of the first cellulase from planctomycetes.</title>
        <authorList>
            <person name="Rakitin A.L."/>
            <person name="Beletsky A.V."/>
            <person name="Naumoff D.G."/>
            <person name="Kulichevskaya I.S."/>
            <person name="Mardanov A.V."/>
            <person name="Ravin N.V."/>
            <person name="Dedysh S.N."/>
        </authorList>
    </citation>
    <scope>NUCLEOTIDE SEQUENCE</scope>
    <source>
        <strain evidence="1">SP2T</strain>
    </source>
</reference>
<keyword evidence="2" id="KW-1185">Reference proteome</keyword>
<name>A0A8E6B4Y3_9BACT</name>
<dbReference type="Proteomes" id="UP000676194">
    <property type="component" value="Chromosome"/>
</dbReference>
<sequence>MQSIRCAKCSRWLTVAERAHPCPRCGGLERITFDKNQAVVEEKAEVAKTLARKHFSAERGLQRIIRLTGTAEVESIPVEPIKLLEVNTNTVPSGVLPVSFGPAPASGIPYPSVIVEVSPEEFAKIQSQELKLPSGWSMGEELPKPLEILEQE</sequence>
<dbReference type="RefSeq" id="WP_213494459.1">
    <property type="nucleotide sequence ID" value="NZ_CP074694.1"/>
</dbReference>
<dbReference type="KEGG" id="tsph:KIH39_17230"/>
<dbReference type="AlphaFoldDB" id="A0A8E6B4Y3"/>
<gene>
    <name evidence="1" type="ORF">KIH39_17230</name>
</gene>
<evidence type="ECO:0000313" key="2">
    <source>
        <dbReference type="Proteomes" id="UP000676194"/>
    </source>
</evidence>
<dbReference type="EMBL" id="CP074694">
    <property type="protein sequence ID" value="QVL30588.1"/>
    <property type="molecule type" value="Genomic_DNA"/>
</dbReference>
<proteinExistence type="predicted"/>
<accession>A0A8E6B4Y3</accession>
<evidence type="ECO:0000313" key="1">
    <source>
        <dbReference type="EMBL" id="QVL30588.1"/>
    </source>
</evidence>
<protein>
    <submittedName>
        <fullName evidence="1">Uncharacterized protein</fullName>
    </submittedName>
</protein>